<proteinExistence type="predicted"/>
<evidence type="ECO:0000313" key="3">
    <source>
        <dbReference type="Proteomes" id="UP001634393"/>
    </source>
</evidence>
<dbReference type="PANTHER" id="PTHR33912">
    <property type="entry name" value="OS01G0939400 PROTEIN"/>
    <property type="match status" value="1"/>
</dbReference>
<name>A0ABD3RL38_9LAMI</name>
<dbReference type="InterPro" id="IPR040381">
    <property type="entry name" value="At4g14450-like"/>
</dbReference>
<evidence type="ECO:0000256" key="1">
    <source>
        <dbReference type="SAM" id="MobiDB-lite"/>
    </source>
</evidence>
<comment type="caution">
    <text evidence="2">The sequence shown here is derived from an EMBL/GenBank/DDBJ whole genome shotgun (WGS) entry which is preliminary data.</text>
</comment>
<dbReference type="AlphaFoldDB" id="A0ABD3RL38"/>
<dbReference type="EMBL" id="JBJXBP010000008">
    <property type="protein sequence ID" value="KAL3812491.1"/>
    <property type="molecule type" value="Genomic_DNA"/>
</dbReference>
<sequence>MADVSNMNSVAPPQPSRLKRKAPTSIQINTAAEWKVAIPLLSPLVQSPTDRNLTAEIRSFCANGKNELAAAEEAETKTVVVMKKWQHPAAPFCYEPAPYMSSFCTGSLER</sequence>
<dbReference type="PANTHER" id="PTHR33912:SF2">
    <property type="entry name" value="PUTATIVE-RELATED"/>
    <property type="match status" value="1"/>
</dbReference>
<keyword evidence="3" id="KW-1185">Reference proteome</keyword>
<protein>
    <submittedName>
        <fullName evidence="2">Uncharacterized protein</fullName>
    </submittedName>
</protein>
<gene>
    <name evidence="2" type="ORF">ACJIZ3_013759</name>
</gene>
<evidence type="ECO:0000313" key="2">
    <source>
        <dbReference type="EMBL" id="KAL3812491.1"/>
    </source>
</evidence>
<feature type="region of interest" description="Disordered" evidence="1">
    <location>
        <begin position="1"/>
        <end position="22"/>
    </location>
</feature>
<accession>A0ABD3RL38</accession>
<organism evidence="2 3">
    <name type="scientific">Penstemon smallii</name>
    <dbReference type="NCBI Taxonomy" id="265156"/>
    <lineage>
        <taxon>Eukaryota</taxon>
        <taxon>Viridiplantae</taxon>
        <taxon>Streptophyta</taxon>
        <taxon>Embryophyta</taxon>
        <taxon>Tracheophyta</taxon>
        <taxon>Spermatophyta</taxon>
        <taxon>Magnoliopsida</taxon>
        <taxon>eudicotyledons</taxon>
        <taxon>Gunneridae</taxon>
        <taxon>Pentapetalae</taxon>
        <taxon>asterids</taxon>
        <taxon>lamiids</taxon>
        <taxon>Lamiales</taxon>
        <taxon>Plantaginaceae</taxon>
        <taxon>Cheloneae</taxon>
        <taxon>Penstemon</taxon>
    </lineage>
</organism>
<dbReference type="Proteomes" id="UP001634393">
    <property type="component" value="Unassembled WGS sequence"/>
</dbReference>
<reference evidence="2 3" key="1">
    <citation type="submission" date="2024-12" db="EMBL/GenBank/DDBJ databases">
        <title>The unique morphological basis and parallel evolutionary history of personate flowers in Penstemon.</title>
        <authorList>
            <person name="Depatie T.H."/>
            <person name="Wessinger C.A."/>
        </authorList>
    </citation>
    <scope>NUCLEOTIDE SEQUENCE [LARGE SCALE GENOMIC DNA]</scope>
    <source>
        <strain evidence="2">WTNN_2</strain>
        <tissue evidence="2">Leaf</tissue>
    </source>
</reference>
<feature type="compositionally biased region" description="Polar residues" evidence="1">
    <location>
        <begin position="1"/>
        <end position="11"/>
    </location>
</feature>